<dbReference type="Pfam" id="PF16491">
    <property type="entry name" value="Peptidase_M48_N"/>
    <property type="match status" value="1"/>
</dbReference>
<dbReference type="AlphaFoldDB" id="A0A2W1NH76"/>
<keyword evidence="6" id="KW-0256">Endoplasmic reticulum</keyword>
<evidence type="ECO:0000259" key="15">
    <source>
        <dbReference type="Pfam" id="PF01435"/>
    </source>
</evidence>
<evidence type="ECO:0000256" key="8">
    <source>
        <dbReference type="ARBA" id="ARBA00022989"/>
    </source>
</evidence>
<dbReference type="OrthoDB" id="9781930at2"/>
<keyword evidence="7 12" id="KW-0862">Zinc</keyword>
<evidence type="ECO:0000313" key="17">
    <source>
        <dbReference type="EMBL" id="PZE18453.1"/>
    </source>
</evidence>
<dbReference type="InterPro" id="IPR027057">
    <property type="entry name" value="CAXX_Prtase_1"/>
</dbReference>
<evidence type="ECO:0000256" key="4">
    <source>
        <dbReference type="ARBA" id="ARBA00022723"/>
    </source>
</evidence>
<reference evidence="17 18" key="1">
    <citation type="submission" date="2018-06" db="EMBL/GenBank/DDBJ databases">
        <title>The draft genome sequence of Crocinitomix sp. SM1701.</title>
        <authorList>
            <person name="Zhang X."/>
        </authorList>
    </citation>
    <scope>NUCLEOTIDE SEQUENCE [LARGE SCALE GENOMIC DNA]</scope>
    <source>
        <strain evidence="17 18">SM1701</strain>
    </source>
</reference>
<evidence type="ECO:0000256" key="2">
    <source>
        <dbReference type="ARBA" id="ARBA00022670"/>
    </source>
</evidence>
<feature type="domain" description="CAAX prenyl protease 1 N-terminal" evidence="16">
    <location>
        <begin position="32"/>
        <end position="203"/>
    </location>
</feature>
<evidence type="ECO:0000256" key="1">
    <source>
        <dbReference type="ARBA" id="ARBA00004477"/>
    </source>
</evidence>
<dbReference type="InterPro" id="IPR001915">
    <property type="entry name" value="Peptidase_M48"/>
</dbReference>
<evidence type="ECO:0000256" key="10">
    <source>
        <dbReference type="ARBA" id="ARBA00023136"/>
    </source>
</evidence>
<feature type="active site" description="Proton donor" evidence="11">
    <location>
        <position position="358"/>
    </location>
</feature>
<keyword evidence="10 14" id="KW-0472">Membrane</keyword>
<organism evidence="17 18">
    <name type="scientific">Putridiphycobacter roseus</name>
    <dbReference type="NCBI Taxonomy" id="2219161"/>
    <lineage>
        <taxon>Bacteria</taxon>
        <taxon>Pseudomonadati</taxon>
        <taxon>Bacteroidota</taxon>
        <taxon>Flavobacteriia</taxon>
        <taxon>Flavobacteriales</taxon>
        <taxon>Crocinitomicaceae</taxon>
        <taxon>Putridiphycobacter</taxon>
    </lineage>
</organism>
<feature type="transmembrane region" description="Helical" evidence="14">
    <location>
        <begin position="176"/>
        <end position="198"/>
    </location>
</feature>
<evidence type="ECO:0000256" key="9">
    <source>
        <dbReference type="ARBA" id="ARBA00023049"/>
    </source>
</evidence>
<feature type="transmembrane region" description="Helical" evidence="14">
    <location>
        <begin position="103"/>
        <end position="127"/>
    </location>
</feature>
<dbReference type="FunFam" id="3.30.2010.10:FF:000002">
    <property type="entry name" value="CAAX prenyl protease"/>
    <property type="match status" value="1"/>
</dbReference>
<feature type="active site" evidence="11">
    <location>
        <position position="277"/>
    </location>
</feature>
<name>A0A2W1NH76_9FLAO</name>
<keyword evidence="18" id="KW-1185">Reference proteome</keyword>
<feature type="transmembrane region" description="Helical" evidence="14">
    <location>
        <begin position="324"/>
        <end position="345"/>
    </location>
</feature>
<evidence type="ECO:0000256" key="12">
    <source>
        <dbReference type="PIRSR" id="PIRSR627057-2"/>
    </source>
</evidence>
<keyword evidence="5 13" id="KW-0378">Hydrolase</keyword>
<protein>
    <submittedName>
        <fullName evidence="17">M48 family peptidase</fullName>
    </submittedName>
</protein>
<feature type="binding site" evidence="12">
    <location>
        <position position="276"/>
    </location>
    <ligand>
        <name>Zn(2+)</name>
        <dbReference type="ChEBI" id="CHEBI:29105"/>
        <note>catalytic</note>
    </ligand>
</feature>
<dbReference type="InterPro" id="IPR032456">
    <property type="entry name" value="Peptidase_M48_N"/>
</dbReference>
<dbReference type="EMBL" id="QKSB01000001">
    <property type="protein sequence ID" value="PZE18453.1"/>
    <property type="molecule type" value="Genomic_DNA"/>
</dbReference>
<evidence type="ECO:0000256" key="5">
    <source>
        <dbReference type="ARBA" id="ARBA00022801"/>
    </source>
</evidence>
<gene>
    <name evidence="17" type="ORF">DNU06_01055</name>
</gene>
<dbReference type="PANTHER" id="PTHR10120">
    <property type="entry name" value="CAAX PRENYL PROTEASE 1"/>
    <property type="match status" value="1"/>
</dbReference>
<keyword evidence="8 14" id="KW-1133">Transmembrane helix</keyword>
<feature type="binding site" evidence="12">
    <location>
        <position position="354"/>
    </location>
    <ligand>
        <name>Zn(2+)</name>
        <dbReference type="ChEBI" id="CHEBI:29105"/>
        <note>catalytic</note>
    </ligand>
</feature>
<accession>A0A2W1NH76</accession>
<keyword evidence="9 13" id="KW-0482">Metalloprotease</keyword>
<dbReference type="RefSeq" id="WP_111061353.1">
    <property type="nucleotide sequence ID" value="NZ_JBHUCU010000007.1"/>
</dbReference>
<comment type="subcellular location">
    <subcellularLocation>
        <location evidence="1">Endoplasmic reticulum membrane</location>
        <topology evidence="1">Multi-pass membrane protein</topology>
    </subcellularLocation>
</comment>
<evidence type="ECO:0000259" key="16">
    <source>
        <dbReference type="Pfam" id="PF16491"/>
    </source>
</evidence>
<comment type="caution">
    <text evidence="17">The sequence shown here is derived from an EMBL/GenBank/DDBJ whole genome shotgun (WGS) entry which is preliminary data.</text>
</comment>
<feature type="transmembrane region" description="Helical" evidence="14">
    <location>
        <begin position="286"/>
        <end position="304"/>
    </location>
</feature>
<comment type="similarity">
    <text evidence="13">Belongs to the peptidase M48 family.</text>
</comment>
<evidence type="ECO:0000256" key="14">
    <source>
        <dbReference type="SAM" id="Phobius"/>
    </source>
</evidence>
<feature type="transmembrane region" description="Helical" evidence="14">
    <location>
        <begin position="62"/>
        <end position="83"/>
    </location>
</feature>
<sequence>MNAELIKYSIIGFILLEFIFNKYLSYLNNKHWSQEVPKEMQNVLDEKKYAEAAAYHKVNGKFGLISSVISFLLIVSALFFGWFGLLDEYSKTLSDNLYLQSGFFFLILYLLSLLIAIPFSYYETFYIEASFGFNKTSKTTFWLDQFKSLLLTLVIGGGLIFMLVFFYHYVSTGFWYWLWLIMVLIVILTNMFYADFILPIFNKLSPLPPGELKTSIQTYANKVGYEIKNIYSIDGSKRSTKANAFFSGLGPRKTIALYDTLIDKNTTEELTAILAHEIGHYKKKHVYLTLLLSIVQLGITFFLLEYSLSFDAVAMALGGEEQSLVLGLVAFGFIFSPVGFILGILMNFISRKNEFEADAYAKETYGGKPLIEGLKKLSVDSLSNLYPHPLNVFINYSHPPLLERIKAIKQ</sequence>
<dbReference type="GO" id="GO:0004222">
    <property type="term" value="F:metalloendopeptidase activity"/>
    <property type="evidence" value="ECO:0007669"/>
    <property type="project" value="InterPro"/>
</dbReference>
<dbReference type="Pfam" id="PF01435">
    <property type="entry name" value="Peptidase_M48"/>
    <property type="match status" value="1"/>
</dbReference>
<proteinExistence type="inferred from homology"/>
<comment type="cofactor">
    <cofactor evidence="12 13">
        <name>Zn(2+)</name>
        <dbReference type="ChEBI" id="CHEBI:29105"/>
    </cofactor>
    <text evidence="12 13">Binds 1 zinc ion per subunit.</text>
</comment>
<keyword evidence="3 14" id="KW-0812">Transmembrane</keyword>
<evidence type="ECO:0000256" key="6">
    <source>
        <dbReference type="ARBA" id="ARBA00022824"/>
    </source>
</evidence>
<evidence type="ECO:0000256" key="7">
    <source>
        <dbReference type="ARBA" id="ARBA00022833"/>
    </source>
</evidence>
<feature type="domain" description="Peptidase M48" evidence="15">
    <location>
        <begin position="209"/>
        <end position="409"/>
    </location>
</feature>
<evidence type="ECO:0000256" key="13">
    <source>
        <dbReference type="RuleBase" id="RU003983"/>
    </source>
</evidence>
<evidence type="ECO:0000256" key="3">
    <source>
        <dbReference type="ARBA" id="ARBA00022692"/>
    </source>
</evidence>
<dbReference type="Gene3D" id="3.30.2010.10">
    <property type="entry name" value="Metalloproteases ('zincins'), catalytic domain"/>
    <property type="match status" value="1"/>
</dbReference>
<dbReference type="Proteomes" id="UP000249248">
    <property type="component" value="Unassembled WGS sequence"/>
</dbReference>
<evidence type="ECO:0000313" key="18">
    <source>
        <dbReference type="Proteomes" id="UP000249248"/>
    </source>
</evidence>
<dbReference type="GO" id="GO:0046872">
    <property type="term" value="F:metal ion binding"/>
    <property type="evidence" value="ECO:0007669"/>
    <property type="project" value="UniProtKB-KW"/>
</dbReference>
<feature type="binding site" evidence="12">
    <location>
        <position position="280"/>
    </location>
    <ligand>
        <name>Zn(2+)</name>
        <dbReference type="ChEBI" id="CHEBI:29105"/>
        <note>catalytic</note>
    </ligand>
</feature>
<keyword evidence="2 13" id="KW-0645">Protease</keyword>
<keyword evidence="4 12" id="KW-0479">Metal-binding</keyword>
<feature type="transmembrane region" description="Helical" evidence="14">
    <location>
        <begin position="148"/>
        <end position="170"/>
    </location>
</feature>
<dbReference type="GO" id="GO:0071586">
    <property type="term" value="P:CAAX-box protein processing"/>
    <property type="evidence" value="ECO:0007669"/>
    <property type="project" value="InterPro"/>
</dbReference>
<dbReference type="CDD" id="cd07343">
    <property type="entry name" value="M48A_Zmpste24p_like"/>
    <property type="match status" value="1"/>
</dbReference>
<evidence type="ECO:0000256" key="11">
    <source>
        <dbReference type="PIRSR" id="PIRSR627057-1"/>
    </source>
</evidence>